<sequence>MKIKISKILILHLFFYNILLADCSTTKYKHLFDAPNFIVKNPNIEKICYETHIVYFDKKMKVPLLVEYKISKDNISDIKKGHSIRRSSVPFKVEKNKKIS</sequence>
<gene>
    <name evidence="1" type="ORF">NJU99_08130</name>
</gene>
<dbReference type="EMBL" id="CP100595">
    <property type="protein sequence ID" value="UTJ05239.1"/>
    <property type="molecule type" value="Genomic_DNA"/>
</dbReference>
<evidence type="ECO:0000313" key="2">
    <source>
        <dbReference type="Proteomes" id="UP001060012"/>
    </source>
</evidence>
<keyword evidence="2" id="KW-1185">Reference proteome</keyword>
<proteinExistence type="predicted"/>
<evidence type="ECO:0000313" key="1">
    <source>
        <dbReference type="EMBL" id="UTJ05239.1"/>
    </source>
</evidence>
<name>A0ABY5DZ58_9BACT</name>
<dbReference type="Proteomes" id="UP001060012">
    <property type="component" value="Chromosome"/>
</dbReference>
<accession>A0ABY5DZ58</accession>
<reference evidence="1" key="1">
    <citation type="submission" date="2022-07" db="EMBL/GenBank/DDBJ databases">
        <title>Arcobacter roscoffensis sp. nov., a marine bacterium isolated from coastal seawater collected from Roscoff, France.</title>
        <authorList>
            <person name="Pascual J."/>
            <person name="Lepeaux C."/>
            <person name="Methner A."/>
            <person name="Overmann J."/>
        </authorList>
    </citation>
    <scope>NUCLEOTIDE SEQUENCE</scope>
    <source>
        <strain evidence="1">ARW1-2F2</strain>
    </source>
</reference>
<protein>
    <recommendedName>
        <fullName evidence="3">Lipoprotein</fullName>
    </recommendedName>
</protein>
<organism evidence="1 2">
    <name type="scientific">Arcobacter roscoffensis</name>
    <dbReference type="NCBI Taxonomy" id="2961520"/>
    <lineage>
        <taxon>Bacteria</taxon>
        <taxon>Pseudomonadati</taxon>
        <taxon>Campylobacterota</taxon>
        <taxon>Epsilonproteobacteria</taxon>
        <taxon>Campylobacterales</taxon>
        <taxon>Arcobacteraceae</taxon>
        <taxon>Arcobacter</taxon>
    </lineage>
</organism>
<dbReference type="RefSeq" id="WP_254575420.1">
    <property type="nucleotide sequence ID" value="NZ_CP100595.1"/>
</dbReference>
<evidence type="ECO:0008006" key="3">
    <source>
        <dbReference type="Google" id="ProtNLM"/>
    </source>
</evidence>